<organism evidence="2 3">
    <name type="scientific">Plasmodium cynomolgi (strain B)</name>
    <dbReference type="NCBI Taxonomy" id="1120755"/>
    <lineage>
        <taxon>Eukaryota</taxon>
        <taxon>Sar</taxon>
        <taxon>Alveolata</taxon>
        <taxon>Apicomplexa</taxon>
        <taxon>Aconoidasida</taxon>
        <taxon>Haemosporida</taxon>
        <taxon>Plasmodiidae</taxon>
        <taxon>Plasmodium</taxon>
        <taxon>Plasmodium (Plasmodium)</taxon>
    </lineage>
</organism>
<dbReference type="AlphaFoldDB" id="K6ULL8"/>
<evidence type="ECO:0000313" key="3">
    <source>
        <dbReference type="Proteomes" id="UP000006319"/>
    </source>
</evidence>
<name>K6ULL8_PLACD</name>
<keyword evidence="1" id="KW-0732">Signal</keyword>
<keyword evidence="3" id="KW-1185">Reference proteome</keyword>
<accession>K6ULL8</accession>
<sequence length="148" mass="17209">MKRRTQGLLLVCLLIFLEASFCLSLFSKSAFPREYRDVQVFRDTYLTPVEEEDLKVAMKKYAGNRFIQEYESLMNDNSKDSKKVLAKSMVNLIKQQFVKLKEIEATYVTPNFDQYKQVMELKPQVLVTETCLHAMQHRSGVQKIGGDE</sequence>
<gene>
    <name evidence="2" type="ORF">PCYB_123990</name>
</gene>
<proteinExistence type="predicted"/>
<dbReference type="EMBL" id="DF157104">
    <property type="protein sequence ID" value="GAB67833.1"/>
    <property type="molecule type" value="Genomic_DNA"/>
</dbReference>
<protein>
    <submittedName>
        <fullName evidence="2">Uncharacterized protein</fullName>
    </submittedName>
</protein>
<dbReference type="KEGG" id="pcy:PCYB_123990"/>
<dbReference type="OrthoDB" id="328978at2759"/>
<dbReference type="Proteomes" id="UP000006319">
    <property type="component" value="Chromosome 12"/>
</dbReference>
<feature type="chain" id="PRO_5003897378" evidence="1">
    <location>
        <begin position="23"/>
        <end position="148"/>
    </location>
</feature>
<dbReference type="VEuPathDB" id="PlasmoDB:PCYB_123990"/>
<feature type="signal peptide" evidence="1">
    <location>
        <begin position="1"/>
        <end position="22"/>
    </location>
</feature>
<reference evidence="2 3" key="1">
    <citation type="journal article" date="2012" name="Nat. Genet.">
        <title>Plasmodium cynomolgi genome sequences provide insight into Plasmodium vivax and the monkey malaria clade.</title>
        <authorList>
            <person name="Tachibana S."/>
            <person name="Sullivan S.A."/>
            <person name="Kawai S."/>
            <person name="Nakamura S."/>
            <person name="Kim H.R."/>
            <person name="Goto N."/>
            <person name="Arisue N."/>
            <person name="Palacpac N.M.Q."/>
            <person name="Honma H."/>
            <person name="Yagi M."/>
            <person name="Tougan T."/>
            <person name="Katakai Y."/>
            <person name="Kaneko O."/>
            <person name="Mita T."/>
            <person name="Kita K."/>
            <person name="Yasutomi Y."/>
            <person name="Sutton P.L."/>
            <person name="Shakhbatyan R."/>
            <person name="Horii T."/>
            <person name="Yasunaga T."/>
            <person name="Barnwell J.W."/>
            <person name="Escalante A.A."/>
            <person name="Carlton J.M."/>
            <person name="Tanabe K."/>
        </authorList>
    </citation>
    <scope>NUCLEOTIDE SEQUENCE [LARGE SCALE GENOMIC DNA]</scope>
    <source>
        <strain evidence="2 3">B</strain>
    </source>
</reference>
<dbReference type="eggNOG" id="ENOG502SNT1">
    <property type="taxonomic scope" value="Eukaryota"/>
</dbReference>
<dbReference type="PhylomeDB" id="K6ULL8"/>
<dbReference type="GeneID" id="14694206"/>
<evidence type="ECO:0000313" key="2">
    <source>
        <dbReference type="EMBL" id="GAB67833.1"/>
    </source>
</evidence>
<dbReference type="RefSeq" id="XP_004223780.1">
    <property type="nucleotide sequence ID" value="XM_004223732.1"/>
</dbReference>
<evidence type="ECO:0000256" key="1">
    <source>
        <dbReference type="SAM" id="SignalP"/>
    </source>
</evidence>